<evidence type="ECO:0000256" key="2">
    <source>
        <dbReference type="SAM" id="MobiDB-lite"/>
    </source>
</evidence>
<dbReference type="GO" id="GO:0005769">
    <property type="term" value="C:early endosome"/>
    <property type="evidence" value="ECO:0007669"/>
    <property type="project" value="TreeGrafter"/>
</dbReference>
<dbReference type="InterPro" id="IPR036770">
    <property type="entry name" value="Ankyrin_rpt-contain_sf"/>
</dbReference>
<feature type="repeat" description="ANK" evidence="1">
    <location>
        <begin position="407"/>
        <end position="439"/>
    </location>
</feature>
<dbReference type="PROSITE" id="PS50088">
    <property type="entry name" value="ANK_REPEAT"/>
    <property type="match status" value="8"/>
</dbReference>
<dbReference type="OrthoDB" id="411646at2759"/>
<dbReference type="Pfam" id="PF02204">
    <property type="entry name" value="VPS9"/>
    <property type="match status" value="1"/>
</dbReference>
<feature type="domain" description="VPS9" evidence="3">
    <location>
        <begin position="167"/>
        <end position="316"/>
    </location>
</feature>
<dbReference type="PANTHER" id="PTHR24170:SF2">
    <property type="entry name" value="ANKYRIN REPEAT DOMAIN-CONTAINING PROTEIN 27"/>
    <property type="match status" value="1"/>
</dbReference>
<name>A0A812AVB3_ACAPH</name>
<feature type="repeat" description="ANK" evidence="1">
    <location>
        <begin position="765"/>
        <end position="797"/>
    </location>
</feature>
<protein>
    <submittedName>
        <fullName evidence="4">ANKRD27</fullName>
    </submittedName>
</protein>
<dbReference type="Gene3D" id="1.25.40.20">
    <property type="entry name" value="Ankyrin repeat-containing domain"/>
    <property type="match status" value="4"/>
</dbReference>
<dbReference type="PROSITE" id="PS51205">
    <property type="entry name" value="VPS9"/>
    <property type="match status" value="1"/>
</dbReference>
<dbReference type="InterPro" id="IPR037191">
    <property type="entry name" value="VPS9_dom_sf"/>
</dbReference>
<dbReference type="PANTHER" id="PTHR24170">
    <property type="entry name" value="ANKYRIN REPEAT DOMAIN-CONTAINING PROTEIN 27"/>
    <property type="match status" value="1"/>
</dbReference>
<dbReference type="SUPFAM" id="SSF109993">
    <property type="entry name" value="VPS9 domain"/>
    <property type="match status" value="1"/>
</dbReference>
<dbReference type="GO" id="GO:0005770">
    <property type="term" value="C:late endosome"/>
    <property type="evidence" value="ECO:0007669"/>
    <property type="project" value="TreeGrafter"/>
</dbReference>
<dbReference type="SMART" id="SM00248">
    <property type="entry name" value="ANK"/>
    <property type="match status" value="8"/>
</dbReference>
<dbReference type="GO" id="GO:0097422">
    <property type="term" value="C:tubular endosome"/>
    <property type="evidence" value="ECO:0007669"/>
    <property type="project" value="TreeGrafter"/>
</dbReference>
<evidence type="ECO:0000259" key="3">
    <source>
        <dbReference type="PROSITE" id="PS51205"/>
    </source>
</evidence>
<feature type="repeat" description="ANK" evidence="1">
    <location>
        <begin position="511"/>
        <end position="543"/>
    </location>
</feature>
<dbReference type="Pfam" id="PF00023">
    <property type="entry name" value="Ank"/>
    <property type="match status" value="3"/>
</dbReference>
<gene>
    <name evidence="4" type="ORF">SPHA_5872</name>
</gene>
<dbReference type="GO" id="GO:0005886">
    <property type="term" value="C:plasma membrane"/>
    <property type="evidence" value="ECO:0007669"/>
    <property type="project" value="TreeGrafter"/>
</dbReference>
<feature type="repeat" description="ANK" evidence="1">
    <location>
        <begin position="699"/>
        <end position="731"/>
    </location>
</feature>
<dbReference type="GO" id="GO:0000149">
    <property type="term" value="F:SNARE binding"/>
    <property type="evidence" value="ECO:0007669"/>
    <property type="project" value="TreeGrafter"/>
</dbReference>
<dbReference type="AlphaFoldDB" id="A0A812AVB3"/>
<dbReference type="GO" id="GO:0005085">
    <property type="term" value="F:guanyl-nucleotide exchange factor activity"/>
    <property type="evidence" value="ECO:0007669"/>
    <property type="project" value="TreeGrafter"/>
</dbReference>
<comment type="caution">
    <text evidence="4">The sequence shown here is derived from an EMBL/GenBank/DDBJ whole genome shotgun (WGS) entry which is preliminary data.</text>
</comment>
<dbReference type="CDD" id="cd22886">
    <property type="entry name" value="ANKRD27_zf2"/>
    <property type="match status" value="1"/>
</dbReference>
<feature type="repeat" description="ANK" evidence="1">
    <location>
        <begin position="732"/>
        <end position="764"/>
    </location>
</feature>
<dbReference type="Pfam" id="PF12796">
    <property type="entry name" value="Ank_2"/>
    <property type="match status" value="2"/>
</dbReference>
<dbReference type="GO" id="GO:0045022">
    <property type="term" value="P:early endosome to late endosome transport"/>
    <property type="evidence" value="ECO:0007669"/>
    <property type="project" value="TreeGrafter"/>
</dbReference>
<feature type="non-terminal residue" evidence="4">
    <location>
        <position position="869"/>
    </location>
</feature>
<dbReference type="InterPro" id="IPR051248">
    <property type="entry name" value="UPF0507/Ank_repeat_27"/>
</dbReference>
<feature type="repeat" description="ANK" evidence="1">
    <location>
        <begin position="798"/>
        <end position="830"/>
    </location>
</feature>
<dbReference type="Proteomes" id="UP000597762">
    <property type="component" value="Unassembled WGS sequence"/>
</dbReference>
<sequence>AVLISNGQIHLQEGFANRQKINILFEETFYNVADESYRVLCVEHIFNTDSSTVQSSPYQSMPTTYKECFELLWGHPGGRKTRDNLDKVLQQFVYVYGKLDVYNFRSIVDVASAQYTKSMQLLLRDPTLKSRAKHNPVYMDCLKVAAETYVLHQLHKSLFGALTLCMASDDAEINKCTRNLKELRSHHLDIRESFIANLPAARKEITRLNKYSTPMGKLYCIQRVIAALMRSHKTPRSPTEDGTDRPLSDVMTTDDLLPLLIFIIVKSEIPNWCSNLAYVQHFNFSRSSNKDEYSYYLATIEAALEQIKAGKVKIPSSTPSKMQWFNSSDAGVEETSAISPIFEGNNEKTTGSCKTSEVTAIDIFFQHVEAGDENSVKAFLNRQNKMADEARQKLCHPLVTASTRDDRGYTALHVAAASGHAQLIDILVYHGALLDVTDYMGFTPLHLACQKGYQSVMLLLVHFGASLQLTDNDGNTPLHLCAANGHVECVKGLVFSDCGNGKLNINATNDAGNTPLHLAAKWGFEEIVRNLLANNACTDIHNRKKQTAMNCAHNTHVQQLLLEAGAANTSRWNFYSGELSNDRSKKTSSYTSSLASSSSLSSTPSYLKLSQSTFNPAKYRQQEKLHKAVKNGDVQLVRFYLGLSSSESGNQPELQQKLERELSTQSMCHPLCQCEKCDVLQQELVEKEVSVDVNGHNSEGLTALHLTVQQNSIELTKLLLESGAHINCMSEEGYTPLHMACKGNNRELVELLLSNGAKVNLADHCGNSPLHHCCRTANITMSAILLEHGARVNQRNHVGSTCLHEAVCTNDIKLVALLLEAGANINLVNRLDLSPVHLTEDQTMKHLLMNCPSSKNMDSKQKTFLDVPR</sequence>
<feature type="region of interest" description="Disordered" evidence="2">
    <location>
        <begin position="579"/>
        <end position="605"/>
    </location>
</feature>
<organism evidence="4 5">
    <name type="scientific">Acanthosepion pharaonis</name>
    <name type="common">Pharaoh cuttlefish</name>
    <name type="synonym">Sepia pharaonis</name>
    <dbReference type="NCBI Taxonomy" id="158019"/>
    <lineage>
        <taxon>Eukaryota</taxon>
        <taxon>Metazoa</taxon>
        <taxon>Spiralia</taxon>
        <taxon>Lophotrochozoa</taxon>
        <taxon>Mollusca</taxon>
        <taxon>Cephalopoda</taxon>
        <taxon>Coleoidea</taxon>
        <taxon>Decapodiformes</taxon>
        <taxon>Sepiida</taxon>
        <taxon>Sepiina</taxon>
        <taxon>Sepiidae</taxon>
        <taxon>Acanthosepion</taxon>
    </lineage>
</organism>
<keyword evidence="5" id="KW-1185">Reference proteome</keyword>
<dbReference type="GO" id="GO:0030133">
    <property type="term" value="C:transport vesicle"/>
    <property type="evidence" value="ECO:0007669"/>
    <property type="project" value="TreeGrafter"/>
</dbReference>
<dbReference type="EMBL" id="CAHIKZ030000192">
    <property type="protein sequence ID" value="CAE1159205.1"/>
    <property type="molecule type" value="Genomic_DNA"/>
</dbReference>
<dbReference type="PRINTS" id="PR01415">
    <property type="entry name" value="ANKYRIN"/>
</dbReference>
<evidence type="ECO:0000256" key="1">
    <source>
        <dbReference type="PROSITE-ProRule" id="PRU00023"/>
    </source>
</evidence>
<proteinExistence type="predicted"/>
<evidence type="ECO:0000313" key="4">
    <source>
        <dbReference type="EMBL" id="CAE1159205.1"/>
    </source>
</evidence>
<accession>A0A812AVB3</accession>
<dbReference type="PROSITE" id="PS50297">
    <property type="entry name" value="ANK_REP_REGION"/>
    <property type="match status" value="8"/>
</dbReference>
<keyword evidence="1" id="KW-0040">ANK repeat</keyword>
<dbReference type="SUPFAM" id="SSF48403">
    <property type="entry name" value="Ankyrin repeat"/>
    <property type="match status" value="2"/>
</dbReference>
<dbReference type="InterPro" id="IPR003123">
    <property type="entry name" value="VPS9"/>
</dbReference>
<feature type="repeat" description="ANK" evidence="1">
    <location>
        <begin position="473"/>
        <end position="494"/>
    </location>
</feature>
<dbReference type="GO" id="GO:0043005">
    <property type="term" value="C:neuron projection"/>
    <property type="evidence" value="ECO:0007669"/>
    <property type="project" value="TreeGrafter"/>
</dbReference>
<feature type="repeat" description="ANK" evidence="1">
    <location>
        <begin position="440"/>
        <end position="472"/>
    </location>
</feature>
<dbReference type="GO" id="GO:0048812">
    <property type="term" value="P:neuron projection morphogenesis"/>
    <property type="evidence" value="ECO:0007669"/>
    <property type="project" value="TreeGrafter"/>
</dbReference>
<evidence type="ECO:0000313" key="5">
    <source>
        <dbReference type="Proteomes" id="UP000597762"/>
    </source>
</evidence>
<reference evidence="4" key="1">
    <citation type="submission" date="2021-01" db="EMBL/GenBank/DDBJ databases">
        <authorList>
            <person name="Li R."/>
            <person name="Bekaert M."/>
        </authorList>
    </citation>
    <scope>NUCLEOTIDE SEQUENCE</scope>
    <source>
        <strain evidence="4">Farmed</strain>
    </source>
</reference>
<dbReference type="InterPro" id="IPR002110">
    <property type="entry name" value="Ankyrin_rpt"/>
</dbReference>
<dbReference type="Gene3D" id="1.20.1050.80">
    <property type="entry name" value="VPS9 domain"/>
    <property type="match status" value="1"/>
</dbReference>
<feature type="compositionally biased region" description="Low complexity" evidence="2">
    <location>
        <begin position="587"/>
        <end position="605"/>
    </location>
</feature>